<dbReference type="InterPro" id="IPR001810">
    <property type="entry name" value="F-box_dom"/>
</dbReference>
<keyword evidence="2 4" id="KW-0863">Zinc-finger</keyword>
<feature type="domain" description="F-box" evidence="6">
    <location>
        <begin position="549"/>
        <end position="603"/>
    </location>
</feature>
<dbReference type="SUPFAM" id="SSF49599">
    <property type="entry name" value="TRAF domain-like"/>
    <property type="match status" value="1"/>
</dbReference>
<evidence type="ECO:0000313" key="7">
    <source>
        <dbReference type="EMBL" id="KAJ6220309.1"/>
    </source>
</evidence>
<keyword evidence="1 4" id="KW-0479">Metal-binding</keyword>
<dbReference type="PROSITE" id="PS50145">
    <property type="entry name" value="ZF_TRAF"/>
    <property type="match status" value="1"/>
</dbReference>
<keyword evidence="8" id="KW-1185">Reference proteome</keyword>
<dbReference type="Proteomes" id="UP001142055">
    <property type="component" value="Chromosome 2"/>
</dbReference>
<evidence type="ECO:0000313" key="8">
    <source>
        <dbReference type="Proteomes" id="UP001142055"/>
    </source>
</evidence>
<dbReference type="InterPro" id="IPR036047">
    <property type="entry name" value="F-box-like_dom_sf"/>
</dbReference>
<dbReference type="InterPro" id="IPR013083">
    <property type="entry name" value="Znf_RING/FYVE/PHD"/>
</dbReference>
<name>A0A9Q0M7C0_BLOTA</name>
<dbReference type="GO" id="GO:0061630">
    <property type="term" value="F:ubiquitin protein ligase activity"/>
    <property type="evidence" value="ECO:0007669"/>
    <property type="project" value="InterPro"/>
</dbReference>
<evidence type="ECO:0000259" key="6">
    <source>
        <dbReference type="PROSITE" id="PS50181"/>
    </source>
</evidence>
<dbReference type="GO" id="GO:0008270">
    <property type="term" value="F:zinc ion binding"/>
    <property type="evidence" value="ECO:0007669"/>
    <property type="project" value="UniProtKB-KW"/>
</dbReference>
<dbReference type="EMBL" id="JAPWDV010000002">
    <property type="protein sequence ID" value="KAJ6220309.1"/>
    <property type="molecule type" value="Genomic_DNA"/>
</dbReference>
<dbReference type="SUPFAM" id="SSF81383">
    <property type="entry name" value="F-box domain"/>
    <property type="match status" value="1"/>
</dbReference>
<dbReference type="OMA" id="VHIKWER"/>
<feature type="zinc finger region" description="TRAF-type" evidence="4">
    <location>
        <begin position="48"/>
        <end position="90"/>
    </location>
</feature>
<reference evidence="7" key="1">
    <citation type="submission" date="2022-12" db="EMBL/GenBank/DDBJ databases">
        <title>Genome assemblies of Blomia tropicalis.</title>
        <authorList>
            <person name="Cui Y."/>
        </authorList>
    </citation>
    <scope>NUCLEOTIDE SEQUENCE</scope>
    <source>
        <tissue evidence="7">Adult mites</tissue>
    </source>
</reference>
<feature type="non-terminal residue" evidence="7">
    <location>
        <position position="667"/>
    </location>
</feature>
<evidence type="ECO:0000259" key="5">
    <source>
        <dbReference type="PROSITE" id="PS50145"/>
    </source>
</evidence>
<dbReference type="PANTHER" id="PTHR15933:SF20">
    <property type="entry name" value="F-BOX DOMAIN-CONTAINING PROTEIN"/>
    <property type="match status" value="1"/>
</dbReference>
<dbReference type="SMART" id="SM00256">
    <property type="entry name" value="FBOX"/>
    <property type="match status" value="1"/>
</dbReference>
<dbReference type="Pfam" id="PF15966">
    <property type="entry name" value="F-box_4"/>
    <property type="match status" value="1"/>
</dbReference>
<dbReference type="InterPro" id="IPR001293">
    <property type="entry name" value="Znf_TRAF"/>
</dbReference>
<keyword evidence="3 4" id="KW-0862">Zinc</keyword>
<evidence type="ECO:0008006" key="9">
    <source>
        <dbReference type="Google" id="ProtNLM"/>
    </source>
</evidence>
<comment type="caution">
    <text evidence="7">The sequence shown here is derived from an EMBL/GenBank/DDBJ whole genome shotgun (WGS) entry which is preliminary data.</text>
</comment>
<dbReference type="Gene3D" id="3.30.40.10">
    <property type="entry name" value="Zinc/RING finger domain, C3HC4 (zinc finger)"/>
    <property type="match status" value="1"/>
</dbReference>
<protein>
    <recommendedName>
        <fullName evidence="9">F-box only protein 30</fullName>
    </recommendedName>
</protein>
<dbReference type="InterPro" id="IPR031890">
    <property type="entry name" value="Fbxo30/Fbxo40"/>
</dbReference>
<evidence type="ECO:0000256" key="3">
    <source>
        <dbReference type="ARBA" id="ARBA00022833"/>
    </source>
</evidence>
<organism evidence="7 8">
    <name type="scientific">Blomia tropicalis</name>
    <name type="common">Mite</name>
    <dbReference type="NCBI Taxonomy" id="40697"/>
    <lineage>
        <taxon>Eukaryota</taxon>
        <taxon>Metazoa</taxon>
        <taxon>Ecdysozoa</taxon>
        <taxon>Arthropoda</taxon>
        <taxon>Chelicerata</taxon>
        <taxon>Arachnida</taxon>
        <taxon>Acari</taxon>
        <taxon>Acariformes</taxon>
        <taxon>Sarcoptiformes</taxon>
        <taxon>Astigmata</taxon>
        <taxon>Glycyphagoidea</taxon>
        <taxon>Echimyopodidae</taxon>
        <taxon>Blomia</taxon>
    </lineage>
</organism>
<evidence type="ECO:0000256" key="4">
    <source>
        <dbReference type="PROSITE-ProRule" id="PRU00207"/>
    </source>
</evidence>
<feature type="domain" description="TRAF-type" evidence="5">
    <location>
        <begin position="48"/>
        <end position="90"/>
    </location>
</feature>
<proteinExistence type="predicted"/>
<dbReference type="AlphaFoldDB" id="A0A9Q0M7C0"/>
<gene>
    <name evidence="7" type="ORF">RDWZM_006121</name>
</gene>
<accession>A0A9Q0M7C0</accession>
<dbReference type="PANTHER" id="PTHR15933">
    <property type="entry name" value="PROTEIN CBG16327"/>
    <property type="match status" value="1"/>
</dbReference>
<dbReference type="PROSITE" id="PS50181">
    <property type="entry name" value="FBOX"/>
    <property type="match status" value="1"/>
</dbReference>
<evidence type="ECO:0000256" key="2">
    <source>
        <dbReference type="ARBA" id="ARBA00022771"/>
    </source>
</evidence>
<evidence type="ECO:0000256" key="1">
    <source>
        <dbReference type="ARBA" id="ARBA00022723"/>
    </source>
</evidence>
<dbReference type="Pfam" id="PF15965">
    <property type="entry name" value="zf-TRAF_2"/>
    <property type="match status" value="1"/>
</dbReference>
<sequence length="667" mass="76270">MILNVNYHQNGMLHNGQTNSDELEHCPVVQCPNHCCNVILHYCKLPEHYLLCLYQKIACINNSYGCPFFILRKDVASHLKHCPANVVHCSMEWNRWPLHTTEKNPQTRVYCPPQSLDIRNLDVALALRDQRMLKQLWSASRQMKRIMKGRLSIHPAVPIKPYIGVRTYREYGNCLPNSIGTNGSSQTPTIIVHHDEERYIAFASKLVDAAYHESLIEILKRTAMIYRKTYDQRKLLAKGENSSYQRKKSNSICQMTLNLSNLTSPTNGTVVPSLLPTIISMPSSSSINLPIFSDSIIQHINEPTKIPENHIISGSSCVQQNSVPKPPPPPPVPKCNALSLEVSIRSLAAYQPKPRAMYTFRCGMDFRVDEYRSHYKDIHSDIHGGLDGWIEHRCPLFQYGCNYVHRRWSPTSCGTRKTLIYNENLEAFACTSIPIEQVDEINSQFTEVGTRKRSSINSSTSYEPESSSTYSRCCRSNSNTTCYTSSNQWNSSKYCSTMSLLSPTSALSSPMSSPTYSLVSTPEAPSPCSSKSFRNEGQTTFNQKQQQRVYCLNNFPYEILQHICSFLDGYSLNNLSFTSQRLRLVIQSYLKKKGYVLLQWKRFEIEKGKYRWTVAHKKWMFSTAIEPITNWTINSDNVMAEHLQTCPFNERVVQTEPFKYIAFNKDG</sequence>